<dbReference type="InterPro" id="IPR016024">
    <property type="entry name" value="ARM-type_fold"/>
</dbReference>
<dbReference type="InterPro" id="IPR015425">
    <property type="entry name" value="FH2_Formin"/>
</dbReference>
<proteinExistence type="predicted"/>
<dbReference type="InterPro" id="IPR011989">
    <property type="entry name" value="ARM-like"/>
</dbReference>
<feature type="region of interest" description="Disordered" evidence="2">
    <location>
        <begin position="558"/>
        <end position="580"/>
    </location>
</feature>
<evidence type="ECO:0000259" key="3">
    <source>
        <dbReference type="PROSITE" id="PS51232"/>
    </source>
</evidence>
<dbReference type="PANTHER" id="PTHR45920:SF4">
    <property type="entry name" value="FORMIN HOMOLOGY 2 DOMAIN CONTAINING, ISOFORM I"/>
    <property type="match status" value="1"/>
</dbReference>
<dbReference type="SMART" id="SM00498">
    <property type="entry name" value="FH2"/>
    <property type="match status" value="1"/>
</dbReference>
<reference evidence="5" key="2">
    <citation type="submission" date="2015-02" db="UniProtKB">
        <authorList>
            <consortium name="EnsemblMetazoa"/>
        </authorList>
    </citation>
    <scope>IDENTIFICATION</scope>
</reference>
<dbReference type="EnsemblMetazoa" id="SMAR000423-RA">
    <property type="protein sequence ID" value="SMAR000423-PA"/>
    <property type="gene ID" value="SMAR000423"/>
</dbReference>
<feature type="region of interest" description="Disordered" evidence="2">
    <location>
        <begin position="342"/>
        <end position="394"/>
    </location>
</feature>
<dbReference type="GO" id="GO:0030866">
    <property type="term" value="P:cortical actin cytoskeleton organization"/>
    <property type="evidence" value="ECO:0007669"/>
    <property type="project" value="TreeGrafter"/>
</dbReference>
<feature type="region of interest" description="Disordered" evidence="2">
    <location>
        <begin position="1117"/>
        <end position="1144"/>
    </location>
</feature>
<dbReference type="InterPro" id="IPR056771">
    <property type="entry name" value="FH3_FHOD1-3-like"/>
</dbReference>
<organism evidence="5 6">
    <name type="scientific">Strigamia maritima</name>
    <name type="common">European centipede</name>
    <name type="synonym">Geophilus maritimus</name>
    <dbReference type="NCBI Taxonomy" id="126957"/>
    <lineage>
        <taxon>Eukaryota</taxon>
        <taxon>Metazoa</taxon>
        <taxon>Ecdysozoa</taxon>
        <taxon>Arthropoda</taxon>
        <taxon>Myriapoda</taxon>
        <taxon>Chilopoda</taxon>
        <taxon>Pleurostigmophora</taxon>
        <taxon>Geophilomorpha</taxon>
        <taxon>Linotaeniidae</taxon>
        <taxon>Strigamia</taxon>
    </lineage>
</organism>
<dbReference type="Proteomes" id="UP000014500">
    <property type="component" value="Unassembled WGS sequence"/>
</dbReference>
<feature type="compositionally biased region" description="Polar residues" evidence="2">
    <location>
        <begin position="365"/>
        <end position="385"/>
    </location>
</feature>
<dbReference type="PhylomeDB" id="T1IHU6"/>
<dbReference type="InterPro" id="IPR014768">
    <property type="entry name" value="GBD/FH3_dom"/>
</dbReference>
<keyword evidence="1" id="KW-0009">Actin-binding</keyword>
<evidence type="ECO:0000313" key="6">
    <source>
        <dbReference type="Proteomes" id="UP000014500"/>
    </source>
</evidence>
<dbReference type="SUPFAM" id="SSF48371">
    <property type="entry name" value="ARM repeat"/>
    <property type="match status" value="1"/>
</dbReference>
<feature type="domain" description="FH2" evidence="4">
    <location>
        <begin position="688"/>
        <end position="1084"/>
    </location>
</feature>
<dbReference type="HOGENOM" id="CLU_000814_0_0_1"/>
<feature type="domain" description="GBD/FH3" evidence="3">
    <location>
        <begin position="48"/>
        <end position="419"/>
    </location>
</feature>
<dbReference type="SUPFAM" id="SSF101447">
    <property type="entry name" value="Formin homology 2 domain (FH2 domain)"/>
    <property type="match status" value="1"/>
</dbReference>
<dbReference type="InterPro" id="IPR042201">
    <property type="entry name" value="FH2_Formin_sf"/>
</dbReference>
<dbReference type="EMBL" id="JH430014">
    <property type="status" value="NOT_ANNOTATED_CDS"/>
    <property type="molecule type" value="Genomic_DNA"/>
</dbReference>
<name>T1IHU6_STRMM</name>
<keyword evidence="6" id="KW-1185">Reference proteome</keyword>
<dbReference type="PANTHER" id="PTHR45920">
    <property type="entry name" value="FORMIN HOMOLOGY 2 DOMAIN CONTAINING, ISOFORM I"/>
    <property type="match status" value="1"/>
</dbReference>
<dbReference type="GO" id="GO:0051015">
    <property type="term" value="F:actin filament binding"/>
    <property type="evidence" value="ECO:0007669"/>
    <property type="project" value="TreeGrafter"/>
</dbReference>
<dbReference type="Pfam" id="PF02181">
    <property type="entry name" value="FH2"/>
    <property type="match status" value="1"/>
</dbReference>
<dbReference type="Gene3D" id="1.25.10.10">
    <property type="entry name" value="Leucine-rich Repeat Variant"/>
    <property type="match status" value="1"/>
</dbReference>
<sequence>MSLTCRVQYLSDVDPFSASTNTPEPTRPPYFTFNVNIPLINQIAAVHHLLKAPHRLDDCTLQIYKANGTSGEHGTYLDLESTINEQGEDFEGFNENRKNSILVRTQLSVRVHSIIEKLLNSEGKELRRALFSLKQIFQDDKDLVHEFVQNNGLASLIKVGCEADQNYQNYILRALGQVMLYVDGMNGVINHPETVQWFYSLIATKYRLVVKTAIKLLLVFVEYTETNCTLLVKTITNYDINRGVKSWSNIMQLLGEKDSSDMELLVFATTLINKTLYGIPDQDTYYDMVDALEEQGMERIIQKYMSKQGTDLDLLQQFHIYEAVLKHEDGEDDGRLLQMESQVRQIPRSRKSNENNRRKSWRHGSVSTGNSPYRNKQTNCLSPDDSSPKHLQRENRKQWLEKPIGAQINGCNTDSSDLNGVTPALRRRRERQDRQQMFIKEQEETVQKRGSLTDTSEPVLNSELRNGNCKEPADSSNVSTPAYARQQSWVLSMLHTKSQDEEAKDEKCDNGYVKETPEKTSVPVSSPQHIDMAARINLLSSNLSGIVSKAKEGLINQCSRNDEEKSPTLLSPPALNGVEPKKENDLQWEQLMSTLDRPLIITDLDFTDLGKEDDINIFQLSQVNNNFGGKGSPSTMTNGAPHGIGAPPPPPPGCHAPPPPPLTRGIPPPPALINVPPSGITLTNNNNAAKTIKKNKKTIKLFWKDVHADPVIQAHVKHTIWDDLKNTSVDVQKLEHLFENRVKDVVPKDRNLDPNNKSKEVIVLGSKRSNTINIGMTKLPPPRTIKTAILKMDNTIMNREGIEKILTNMIPSEEEKSRIAEAQVANPEIPLGSAEQFLLTLASISELPARLKLWAFKLDYEQMEVDVAEPLMDLKQCISQLNSNKTFRYILSTLLSIGNFLNGIEAKGFQIDYLAKVPEVKDTVHKHSLLHHLCHMVMEKYSDSTDLYSEIGSVTRASKVDFDELAANLNKMEIECKSSWDRLKLIAKHDGSSSVKVVKMSEFLADCAERIIVLGIVHRRVLNRFYRLLCFFGVPSVVAKETKVNQFLRVISEFSLEYSTTRERVVQQMEKKANHRERNKTRGKMITDMEKFKSKDVQADEELRQLLVTGMSDTEDGKRGSFISGRARNTPARSSGIYRPRGNSLQNEYSHTDGDDEILGLAAKAVAKSTTRATPRERKRARQADRKSCNASHLETWINRRREILSCRHLQFSIENWNPFTYCALHV</sequence>
<dbReference type="AlphaFoldDB" id="T1IHU6"/>
<dbReference type="STRING" id="126957.T1IHU6"/>
<dbReference type="InterPro" id="IPR041387">
    <property type="entry name" value="FHOD1_GBD_N"/>
</dbReference>
<dbReference type="PROSITE" id="PS51444">
    <property type="entry name" value="FH2"/>
    <property type="match status" value="1"/>
</dbReference>
<dbReference type="Pfam" id="PF24959">
    <property type="entry name" value="FH3_FHOD1-3"/>
    <property type="match status" value="1"/>
</dbReference>
<dbReference type="eggNOG" id="KOG1925">
    <property type="taxonomic scope" value="Eukaryota"/>
</dbReference>
<dbReference type="GO" id="GO:0005737">
    <property type="term" value="C:cytoplasm"/>
    <property type="evidence" value="ECO:0007669"/>
    <property type="project" value="TreeGrafter"/>
</dbReference>
<feature type="region of interest" description="Disordered" evidence="2">
    <location>
        <begin position="632"/>
        <end position="660"/>
    </location>
</feature>
<dbReference type="Pfam" id="PF18382">
    <property type="entry name" value="Formin_GBD_N"/>
    <property type="match status" value="1"/>
</dbReference>
<dbReference type="GO" id="GO:0005856">
    <property type="term" value="C:cytoskeleton"/>
    <property type="evidence" value="ECO:0007669"/>
    <property type="project" value="TreeGrafter"/>
</dbReference>
<evidence type="ECO:0000313" key="5">
    <source>
        <dbReference type="EnsemblMetazoa" id="SMAR000423-PA"/>
    </source>
</evidence>
<dbReference type="FunFam" id="1.25.10.10:FF:000056">
    <property type="entry name" value="FH1/FH2 domain-containing protein 3 isoform X1"/>
    <property type="match status" value="1"/>
</dbReference>
<evidence type="ECO:0000259" key="4">
    <source>
        <dbReference type="PROSITE" id="PS51444"/>
    </source>
</evidence>
<dbReference type="OMA" id="GHYSDGH"/>
<evidence type="ECO:0000256" key="2">
    <source>
        <dbReference type="SAM" id="MobiDB-lite"/>
    </source>
</evidence>
<dbReference type="PROSITE" id="PS51232">
    <property type="entry name" value="GBD_FH3"/>
    <property type="match status" value="1"/>
</dbReference>
<protein>
    <recommendedName>
        <fullName evidence="7">FH2 domain-containing protein</fullName>
    </recommendedName>
</protein>
<dbReference type="Gene3D" id="1.20.58.2220">
    <property type="entry name" value="Formin, FH2 domain"/>
    <property type="match status" value="1"/>
</dbReference>
<feature type="compositionally biased region" description="Pro residues" evidence="2">
    <location>
        <begin position="646"/>
        <end position="660"/>
    </location>
</feature>
<accession>T1IHU6</accession>
<reference evidence="6" key="1">
    <citation type="submission" date="2011-05" db="EMBL/GenBank/DDBJ databases">
        <authorList>
            <person name="Richards S.R."/>
            <person name="Qu J."/>
            <person name="Jiang H."/>
            <person name="Jhangiani S.N."/>
            <person name="Agravi P."/>
            <person name="Goodspeed R."/>
            <person name="Gross S."/>
            <person name="Mandapat C."/>
            <person name="Jackson L."/>
            <person name="Mathew T."/>
            <person name="Pu L."/>
            <person name="Thornton R."/>
            <person name="Saada N."/>
            <person name="Wilczek-Boney K.B."/>
            <person name="Lee S."/>
            <person name="Kovar C."/>
            <person name="Wu Y."/>
            <person name="Scherer S.E."/>
            <person name="Worley K.C."/>
            <person name="Muzny D.M."/>
            <person name="Gibbs R."/>
        </authorList>
    </citation>
    <scope>NUCLEOTIDE SEQUENCE</scope>
    <source>
        <strain evidence="6">Brora</strain>
    </source>
</reference>
<evidence type="ECO:0000256" key="1">
    <source>
        <dbReference type="ARBA" id="ARBA00023203"/>
    </source>
</evidence>
<evidence type="ECO:0008006" key="7">
    <source>
        <dbReference type="Google" id="ProtNLM"/>
    </source>
</evidence>